<evidence type="ECO:0000256" key="1">
    <source>
        <dbReference type="SAM" id="Phobius"/>
    </source>
</evidence>
<dbReference type="Proteomes" id="UP000887116">
    <property type="component" value="Unassembled WGS sequence"/>
</dbReference>
<protein>
    <submittedName>
        <fullName evidence="2">Uncharacterized protein</fullName>
    </submittedName>
</protein>
<reference evidence="2" key="1">
    <citation type="submission" date="2020-07" db="EMBL/GenBank/DDBJ databases">
        <title>Multicomponent nature underlies the extraordinary mechanical properties of spider dragline silk.</title>
        <authorList>
            <person name="Kono N."/>
            <person name="Nakamura H."/>
            <person name="Mori M."/>
            <person name="Yoshida Y."/>
            <person name="Ohtoshi R."/>
            <person name="Malay A.D."/>
            <person name="Moran D.A.P."/>
            <person name="Tomita M."/>
            <person name="Numata K."/>
            <person name="Arakawa K."/>
        </authorList>
    </citation>
    <scope>NUCLEOTIDE SEQUENCE</scope>
</reference>
<feature type="transmembrane region" description="Helical" evidence="1">
    <location>
        <begin position="114"/>
        <end position="135"/>
    </location>
</feature>
<keyword evidence="1" id="KW-1133">Transmembrane helix</keyword>
<feature type="transmembrane region" description="Helical" evidence="1">
    <location>
        <begin position="211"/>
        <end position="231"/>
    </location>
</feature>
<feature type="transmembrane region" description="Helical" evidence="1">
    <location>
        <begin position="88"/>
        <end position="108"/>
    </location>
</feature>
<comment type="caution">
    <text evidence="2">The sequence shown here is derived from an EMBL/GenBank/DDBJ whole genome shotgun (WGS) entry which is preliminary data.</text>
</comment>
<dbReference type="EMBL" id="BMAO01016055">
    <property type="protein sequence ID" value="GFR05965.1"/>
    <property type="molecule type" value="Genomic_DNA"/>
</dbReference>
<keyword evidence="1" id="KW-0472">Membrane</keyword>
<feature type="transmembrane region" description="Helical" evidence="1">
    <location>
        <begin position="285"/>
        <end position="305"/>
    </location>
</feature>
<feature type="transmembrane region" description="Helical" evidence="1">
    <location>
        <begin position="162"/>
        <end position="184"/>
    </location>
</feature>
<dbReference type="AlphaFoldDB" id="A0A8X6LDP5"/>
<evidence type="ECO:0000313" key="3">
    <source>
        <dbReference type="Proteomes" id="UP000887116"/>
    </source>
</evidence>
<organism evidence="2 3">
    <name type="scientific">Trichonephila clavata</name>
    <name type="common">Joro spider</name>
    <name type="synonym">Nephila clavata</name>
    <dbReference type="NCBI Taxonomy" id="2740835"/>
    <lineage>
        <taxon>Eukaryota</taxon>
        <taxon>Metazoa</taxon>
        <taxon>Ecdysozoa</taxon>
        <taxon>Arthropoda</taxon>
        <taxon>Chelicerata</taxon>
        <taxon>Arachnida</taxon>
        <taxon>Araneae</taxon>
        <taxon>Araneomorphae</taxon>
        <taxon>Entelegynae</taxon>
        <taxon>Araneoidea</taxon>
        <taxon>Nephilidae</taxon>
        <taxon>Trichonephila</taxon>
    </lineage>
</organism>
<feature type="transmembrane region" description="Helical" evidence="1">
    <location>
        <begin position="320"/>
        <end position="338"/>
    </location>
</feature>
<name>A0A8X6LDP5_TRICU</name>
<feature type="transmembrane region" description="Helical" evidence="1">
    <location>
        <begin position="394"/>
        <end position="411"/>
    </location>
</feature>
<accession>A0A8X6LDP5</accession>
<keyword evidence="3" id="KW-1185">Reference proteome</keyword>
<evidence type="ECO:0000313" key="2">
    <source>
        <dbReference type="EMBL" id="GFR05965.1"/>
    </source>
</evidence>
<keyword evidence="1" id="KW-0812">Transmembrane</keyword>
<gene>
    <name evidence="2" type="primary">AVEN_86550_1</name>
    <name evidence="2" type="ORF">TNCT_668811</name>
</gene>
<sequence length="412" mass="48411">MLENNKEDPLFFRKEENMKSLTLKNLTSESGNDNNITTLHARVRHAQTNYFSSENNPLGLPVLLFYFLSWTGLYEKPNAKLYHRISSATFKIILISVNIDVWVIHLITIENKSLPSYLAYLSVYILCIGTWYTMYLKKMQLKSLLYRFQEISPSIKEKQINYFTLVLFCMSAVFSFFLTIFSIYNDRDMYSYGYKISNEFIRISFASFKNLFYALIYPTSVNLLALLYYLMCLRSCSLIKKLTDEILRCPIETFVTSKQFEILRRKAKIDEILNCIEDVFSIPSFLILVANLFLCACILLLYLHHDKWEDPPILIHFERILYIFNSSACLVIMLWMAGGTSIKERRFREIFYQKSQSRMLSTGNAEEPRIERWLLDKPEFVFTGWDIVSYRRNTVFAVLGTLITYSVLVVSK</sequence>
<feature type="transmembrane region" description="Helical" evidence="1">
    <location>
        <begin position="58"/>
        <end position="76"/>
    </location>
</feature>
<proteinExistence type="predicted"/>